<organism evidence="6 7">
    <name type="scientific">Olleya aquimaris</name>
    <dbReference type="NCBI Taxonomy" id="639310"/>
    <lineage>
        <taxon>Bacteria</taxon>
        <taxon>Pseudomonadati</taxon>
        <taxon>Bacteroidota</taxon>
        <taxon>Flavobacteriia</taxon>
        <taxon>Flavobacteriales</taxon>
        <taxon>Flavobacteriaceae</taxon>
    </lineage>
</organism>
<evidence type="ECO:0000256" key="3">
    <source>
        <dbReference type="ARBA" id="ARBA00023004"/>
    </source>
</evidence>
<dbReference type="GO" id="GO:0046872">
    <property type="term" value="F:metal ion binding"/>
    <property type="evidence" value="ECO:0007669"/>
    <property type="project" value="UniProtKB-KW"/>
</dbReference>
<dbReference type="Proteomes" id="UP000248703">
    <property type="component" value="Unassembled WGS sequence"/>
</dbReference>
<evidence type="ECO:0000256" key="2">
    <source>
        <dbReference type="ARBA" id="ARBA00022723"/>
    </source>
</evidence>
<sequence length="138" mass="15303">MKINFLIAIVVLLFLSCNSLDKKEVSKELSASIDAGQTVYQNFCLNCHMANGEGIEKVYPPLANSDYLKNNLEASIRATKYGLKGKIIVNGKVYNNVMAPMGLSDQEVADVMNYISNSWNNKNNTLITPEQVSKIQPK</sequence>
<keyword evidence="7" id="KW-1185">Reference proteome</keyword>
<name>A0A327RKX4_9FLAO</name>
<gene>
    <name evidence="6" type="ORF">LY08_00580</name>
</gene>
<dbReference type="Gene3D" id="1.10.760.10">
    <property type="entry name" value="Cytochrome c-like domain"/>
    <property type="match status" value="1"/>
</dbReference>
<dbReference type="SUPFAM" id="SSF46626">
    <property type="entry name" value="Cytochrome c"/>
    <property type="match status" value="1"/>
</dbReference>
<evidence type="ECO:0000313" key="6">
    <source>
        <dbReference type="EMBL" id="RAJ16805.1"/>
    </source>
</evidence>
<feature type="domain" description="Cytochrome c" evidence="5">
    <location>
        <begin position="31"/>
        <end position="119"/>
    </location>
</feature>
<dbReference type="GO" id="GO:0020037">
    <property type="term" value="F:heme binding"/>
    <property type="evidence" value="ECO:0007669"/>
    <property type="project" value="InterPro"/>
</dbReference>
<dbReference type="InterPro" id="IPR051459">
    <property type="entry name" value="Cytochrome_c-type_DH"/>
</dbReference>
<evidence type="ECO:0000256" key="4">
    <source>
        <dbReference type="PROSITE-ProRule" id="PRU00433"/>
    </source>
</evidence>
<dbReference type="InterPro" id="IPR009056">
    <property type="entry name" value="Cyt_c-like_dom"/>
</dbReference>
<proteinExistence type="predicted"/>
<dbReference type="Pfam" id="PF00034">
    <property type="entry name" value="Cytochrom_C"/>
    <property type="match status" value="1"/>
</dbReference>
<evidence type="ECO:0000256" key="1">
    <source>
        <dbReference type="ARBA" id="ARBA00022617"/>
    </source>
</evidence>
<keyword evidence="2 4" id="KW-0479">Metal-binding</keyword>
<keyword evidence="3 4" id="KW-0408">Iron</keyword>
<evidence type="ECO:0000313" key="7">
    <source>
        <dbReference type="Proteomes" id="UP000248703"/>
    </source>
</evidence>
<keyword evidence="1 4" id="KW-0349">Heme</keyword>
<dbReference type="EMBL" id="QLLO01000002">
    <property type="protein sequence ID" value="RAJ16805.1"/>
    <property type="molecule type" value="Genomic_DNA"/>
</dbReference>
<dbReference type="OrthoDB" id="9811395at2"/>
<dbReference type="InterPro" id="IPR036909">
    <property type="entry name" value="Cyt_c-like_dom_sf"/>
</dbReference>
<accession>A0A327RKX4</accession>
<reference evidence="6 7" key="1">
    <citation type="submission" date="2018-06" db="EMBL/GenBank/DDBJ databases">
        <title>Genomic Encyclopedia of Archaeal and Bacterial Type Strains, Phase II (KMG-II): from individual species to whole genera.</title>
        <authorList>
            <person name="Goeker M."/>
        </authorList>
    </citation>
    <scope>NUCLEOTIDE SEQUENCE [LARGE SCALE GENOMIC DNA]</scope>
    <source>
        <strain evidence="6 7">DSM 24464</strain>
    </source>
</reference>
<dbReference type="PANTHER" id="PTHR35008:SF8">
    <property type="entry name" value="ALCOHOL DEHYDROGENASE CYTOCHROME C SUBUNIT"/>
    <property type="match status" value="1"/>
</dbReference>
<dbReference type="RefSeq" id="WP_111658941.1">
    <property type="nucleotide sequence ID" value="NZ_QLLO01000002.1"/>
</dbReference>
<dbReference type="PANTHER" id="PTHR35008">
    <property type="entry name" value="BLL4482 PROTEIN-RELATED"/>
    <property type="match status" value="1"/>
</dbReference>
<comment type="caution">
    <text evidence="6">The sequence shown here is derived from an EMBL/GenBank/DDBJ whole genome shotgun (WGS) entry which is preliminary data.</text>
</comment>
<dbReference type="PROSITE" id="PS51007">
    <property type="entry name" value="CYTC"/>
    <property type="match status" value="1"/>
</dbReference>
<dbReference type="PROSITE" id="PS51257">
    <property type="entry name" value="PROKAR_LIPOPROTEIN"/>
    <property type="match status" value="1"/>
</dbReference>
<protein>
    <submittedName>
        <fullName evidence="6">Cytochrome c553</fullName>
    </submittedName>
</protein>
<dbReference type="AlphaFoldDB" id="A0A327RKX4"/>
<evidence type="ECO:0000259" key="5">
    <source>
        <dbReference type="PROSITE" id="PS51007"/>
    </source>
</evidence>
<dbReference type="GO" id="GO:0009055">
    <property type="term" value="F:electron transfer activity"/>
    <property type="evidence" value="ECO:0007669"/>
    <property type="project" value="InterPro"/>
</dbReference>